<evidence type="ECO:0000313" key="2">
    <source>
        <dbReference type="Proteomes" id="UP000814140"/>
    </source>
</evidence>
<dbReference type="EMBL" id="MU277273">
    <property type="protein sequence ID" value="KAI0055995.1"/>
    <property type="molecule type" value="Genomic_DNA"/>
</dbReference>
<accession>A0ACB8SJ78</accession>
<gene>
    <name evidence="1" type="ORF">BV25DRAFT_1842572</name>
</gene>
<comment type="caution">
    <text evidence="1">The sequence shown here is derived from an EMBL/GenBank/DDBJ whole genome shotgun (WGS) entry which is preliminary data.</text>
</comment>
<organism evidence="1 2">
    <name type="scientific">Artomyces pyxidatus</name>
    <dbReference type="NCBI Taxonomy" id="48021"/>
    <lineage>
        <taxon>Eukaryota</taxon>
        <taxon>Fungi</taxon>
        <taxon>Dikarya</taxon>
        <taxon>Basidiomycota</taxon>
        <taxon>Agaricomycotina</taxon>
        <taxon>Agaricomycetes</taxon>
        <taxon>Russulales</taxon>
        <taxon>Auriscalpiaceae</taxon>
        <taxon>Artomyces</taxon>
    </lineage>
</organism>
<proteinExistence type="predicted"/>
<protein>
    <submittedName>
        <fullName evidence="1">Cytochrome P450</fullName>
    </submittedName>
</protein>
<reference evidence="1" key="1">
    <citation type="submission" date="2021-03" db="EMBL/GenBank/DDBJ databases">
        <authorList>
            <consortium name="DOE Joint Genome Institute"/>
            <person name="Ahrendt S."/>
            <person name="Looney B.P."/>
            <person name="Miyauchi S."/>
            <person name="Morin E."/>
            <person name="Drula E."/>
            <person name="Courty P.E."/>
            <person name="Chicoki N."/>
            <person name="Fauchery L."/>
            <person name="Kohler A."/>
            <person name="Kuo A."/>
            <person name="Labutti K."/>
            <person name="Pangilinan J."/>
            <person name="Lipzen A."/>
            <person name="Riley R."/>
            <person name="Andreopoulos W."/>
            <person name="He G."/>
            <person name="Johnson J."/>
            <person name="Barry K.W."/>
            <person name="Grigoriev I.V."/>
            <person name="Nagy L."/>
            <person name="Hibbett D."/>
            <person name="Henrissat B."/>
            <person name="Matheny P.B."/>
            <person name="Labbe J."/>
            <person name="Martin F."/>
        </authorList>
    </citation>
    <scope>NUCLEOTIDE SEQUENCE</scope>
    <source>
        <strain evidence="1">HHB10654</strain>
    </source>
</reference>
<sequence length="534" mass="59392">MTPPLPAAPLGNTWASVLAIGILTVFVVRYLKSPWRKVPPGPRGLPLLGNVREFADTRWLTSSAVKNMYGDIMHLRVPGQSVVVLNSQRVAADLLDRRAATSSDRPHLILASEIYTGDMVMALLPYGDQWRRMRRASHEGMSAAAVKNYHPIQEKEALILALDMLADGTRWEGHLRRHSASLIMSVLYDKPTTLDASDESVQKINEHAMRMMLVTLPGSNWVQIFPWMKHIPSRFAKWKRTGLEWFAHDSKVFQGLMDHVRAKPYPQPDRGATATQSTGTESPSLGATLIAQQKRSGLSDLENAWLASTLFVAGAETTASSLAWWLVAMLEYPAVQARAQAELDAVVGRERAPTFSDMPALPYVRAMVKELVRWRPVLALGLPHCTTQDEWYAGMFIPKGSICFANLKPCNHDPTVYGADAARFNPARHLDAEGQLKPGPPDTKDEGHVGYGLGRRICIGRHLANDTMFMAIATVLWAMTISRAKDEHGVEIPVDEEAFVDYQLVQRPAPFKLSITPRFPEALGILTEEREAQR</sequence>
<name>A0ACB8SJ78_9AGAM</name>
<dbReference type="Proteomes" id="UP000814140">
    <property type="component" value="Unassembled WGS sequence"/>
</dbReference>
<evidence type="ECO:0000313" key="1">
    <source>
        <dbReference type="EMBL" id="KAI0055995.1"/>
    </source>
</evidence>
<keyword evidence="2" id="KW-1185">Reference proteome</keyword>
<reference evidence="1" key="2">
    <citation type="journal article" date="2022" name="New Phytol.">
        <title>Evolutionary transition to the ectomycorrhizal habit in the genomes of a hyperdiverse lineage of mushroom-forming fungi.</title>
        <authorList>
            <person name="Looney B."/>
            <person name="Miyauchi S."/>
            <person name="Morin E."/>
            <person name="Drula E."/>
            <person name="Courty P.E."/>
            <person name="Kohler A."/>
            <person name="Kuo A."/>
            <person name="LaButti K."/>
            <person name="Pangilinan J."/>
            <person name="Lipzen A."/>
            <person name="Riley R."/>
            <person name="Andreopoulos W."/>
            <person name="He G."/>
            <person name="Johnson J."/>
            <person name="Nolan M."/>
            <person name="Tritt A."/>
            <person name="Barry K.W."/>
            <person name="Grigoriev I.V."/>
            <person name="Nagy L.G."/>
            <person name="Hibbett D."/>
            <person name="Henrissat B."/>
            <person name="Matheny P.B."/>
            <person name="Labbe J."/>
            <person name="Martin F.M."/>
        </authorList>
    </citation>
    <scope>NUCLEOTIDE SEQUENCE</scope>
    <source>
        <strain evidence="1">HHB10654</strain>
    </source>
</reference>